<dbReference type="EMBL" id="CP001801">
    <property type="protein sequence ID" value="ACX95297.1"/>
    <property type="molecule type" value="Genomic_DNA"/>
</dbReference>
<keyword evidence="2" id="KW-1185">Reference proteome</keyword>
<dbReference type="InterPro" id="IPR011990">
    <property type="entry name" value="TPR-like_helical_dom_sf"/>
</dbReference>
<accession>D0KXX4</accession>
<dbReference type="AlphaFoldDB" id="D0KXX4"/>
<dbReference type="STRING" id="555778.Hneap_0440"/>
<dbReference type="SUPFAM" id="SSF48452">
    <property type="entry name" value="TPR-like"/>
    <property type="match status" value="1"/>
</dbReference>
<organism evidence="1 2">
    <name type="scientific">Halothiobacillus neapolitanus (strain ATCC 23641 / DSM 15147 / CIP 104769 / NCIMB 8539 / c2)</name>
    <name type="common">Thiobacillus neapolitanus</name>
    <dbReference type="NCBI Taxonomy" id="555778"/>
    <lineage>
        <taxon>Bacteria</taxon>
        <taxon>Pseudomonadati</taxon>
        <taxon>Pseudomonadota</taxon>
        <taxon>Gammaproteobacteria</taxon>
        <taxon>Chromatiales</taxon>
        <taxon>Halothiobacillaceae</taxon>
        <taxon>Halothiobacillus</taxon>
    </lineage>
</organism>
<reference evidence="1 2" key="1">
    <citation type="submission" date="2009-10" db="EMBL/GenBank/DDBJ databases">
        <title>Complete sequence of Halothiobacillus neapolitanus c2.</title>
        <authorList>
            <consortium name="US DOE Joint Genome Institute"/>
            <person name="Lucas S."/>
            <person name="Copeland A."/>
            <person name="Lapidus A."/>
            <person name="Glavina del Rio T."/>
            <person name="Tice H."/>
            <person name="Bruce D."/>
            <person name="Goodwin L."/>
            <person name="Pitluck S."/>
            <person name="Davenport K."/>
            <person name="Brettin T."/>
            <person name="Detter J.C."/>
            <person name="Han C."/>
            <person name="Tapia R."/>
            <person name="Larimer F."/>
            <person name="Land M."/>
            <person name="Hauser L."/>
            <person name="Kyrpides N."/>
            <person name="Mikhailova N."/>
            <person name="Kerfeld C."/>
            <person name="Cannon G."/>
            <person name="Heinhort S."/>
        </authorList>
    </citation>
    <scope>NUCLEOTIDE SEQUENCE [LARGE SCALE GENOMIC DNA]</scope>
    <source>
        <strain evidence="2">ATCC 23641 / c2</strain>
    </source>
</reference>
<protein>
    <submittedName>
        <fullName evidence="1">Uncharacterized protein</fullName>
    </submittedName>
</protein>
<proteinExistence type="predicted"/>
<dbReference type="Proteomes" id="UP000009102">
    <property type="component" value="Chromosome"/>
</dbReference>
<dbReference type="RefSeq" id="WP_012823333.1">
    <property type="nucleotide sequence ID" value="NC_013422.1"/>
</dbReference>
<gene>
    <name evidence="1" type="ordered locus">Hneap_0440</name>
</gene>
<dbReference type="Gene3D" id="1.25.40.10">
    <property type="entry name" value="Tetratricopeptide repeat domain"/>
    <property type="match status" value="1"/>
</dbReference>
<name>D0KXX4_HALNC</name>
<evidence type="ECO:0000313" key="1">
    <source>
        <dbReference type="EMBL" id="ACX95297.1"/>
    </source>
</evidence>
<dbReference type="eggNOG" id="COG0457">
    <property type="taxonomic scope" value="Bacteria"/>
</dbReference>
<dbReference type="KEGG" id="hna:Hneap_0440"/>
<dbReference type="HOGENOM" id="CLU_688440_0_0_6"/>
<sequence>MTPITPPAELPDSLKASFSLMNTTKPAREQLDSKSIQSVTEWFYSERWHQERADTTELMWLLHWLPAEQSERIAEIADAICISQLEAGDIDSAIALAEDTLAKHDDFCLRHTLALAQSAKGDLNQAIGTLEQALGNSELIESNTPAEQRIQAWLDLARLLQNAKALFKAMRPARAAIALAAQYHDEELLVEALTLLVRQLIEQGGSDEAWEALKPHLSDTYSTGQSALWTLAFSELSNELSEADRNRGALFFLDANEPDALIRLWVKRAETAKEQDDVLIAYILCLLFRAPIDAAAPLAAKLLLRDKDRQTERAPLIAASAMALAEIPDDRSIKRAHWYRDAMIQLISVARHQGVPEAAVKQWAEDQKLLLEHGVIERASEQLINELATPPAWLQHAIRK</sequence>
<evidence type="ECO:0000313" key="2">
    <source>
        <dbReference type="Proteomes" id="UP000009102"/>
    </source>
</evidence>